<dbReference type="PANTHER" id="PTHR30005:SF13">
    <property type="entry name" value="EXOPOLYPHOSPHATASE 2"/>
    <property type="match status" value="1"/>
</dbReference>
<dbReference type="CDD" id="cd24119">
    <property type="entry name" value="ASKHA_NBD_MtPPX2-like"/>
    <property type="match status" value="1"/>
</dbReference>
<gene>
    <name evidence="2" type="primary">gppA_1</name>
    <name evidence="2" type="ORF">Bravens_00294</name>
</gene>
<dbReference type="EC" id="3.6.1.40" evidence="2"/>
<evidence type="ECO:0000259" key="1">
    <source>
        <dbReference type="Pfam" id="PF02541"/>
    </source>
</evidence>
<accession>A0A150HBD0</accession>
<dbReference type="InterPro" id="IPR050273">
    <property type="entry name" value="GppA/Ppx_hydrolase"/>
</dbReference>
<dbReference type="Pfam" id="PF02541">
    <property type="entry name" value="Ppx-GppA"/>
    <property type="match status" value="1"/>
</dbReference>
<dbReference type="Gene3D" id="3.30.420.40">
    <property type="match status" value="1"/>
</dbReference>
<sequence length="317" mass="33242">MTRAAAVDCGTNSIRLLIADVEGNNVVDVVRCMRIVRLGQGVDATGRFADEALERVFTACDEFSELIREHGPMPVRFAATSASRDVGNRDEFFAGVQQRLGITPEVISGNDEAALSFLGATAGVASRIDGGLPQPVLVMDLGGGSTELVVGSDTVDGGYSMNIGCVRMTERHITSDPVSAENIAAIEADVDAAFDEAAKHVDIASARALVGVAGTITTITAAALGLEAYQPDVIHGAQLSREQADRAVQDLLSATSAARAQLPYMHPGRVDVIVGGAIVYRRLVHRIEQAVGHSIPLITSEADILDGIAIDLAQRTA</sequence>
<keyword evidence="2" id="KW-0378">Hydrolase</keyword>
<name>A0A150HBD0_9MICO</name>
<dbReference type="RefSeq" id="WP_062019659.1">
    <property type="nucleotide sequence ID" value="NZ_LQQC01000004.1"/>
</dbReference>
<proteinExistence type="predicted"/>
<dbReference type="Gene3D" id="3.30.420.150">
    <property type="entry name" value="Exopolyphosphatase. Domain 2"/>
    <property type="match status" value="1"/>
</dbReference>
<dbReference type="AlphaFoldDB" id="A0A150HBD0"/>
<protein>
    <submittedName>
        <fullName evidence="2">Guanosine-5'-triphosphate,3'-diphosphate pyrophosphatase</fullName>
        <ecNumber evidence="2">3.6.1.40</ecNumber>
    </submittedName>
</protein>
<reference evidence="2 3" key="1">
    <citation type="submission" date="2016-01" db="EMBL/GenBank/DDBJ databases">
        <title>Use of Whole Genome Sequencing to ascertain that Brevibacterium massiliense (Roux, Raoult 2009) is a later heterotypic synonym of Brevibacterium ravenspurgense (Mages 2008).</title>
        <authorList>
            <person name="Bernier A.-M."/>
            <person name="Burdz T."/>
            <person name="Huynh C."/>
            <person name="Pachecho A.L."/>
            <person name="Wiebe D."/>
            <person name="Bonner C."/>
            <person name="Bernard K."/>
        </authorList>
    </citation>
    <scope>NUCLEOTIDE SEQUENCE [LARGE SCALE GENOMIC DNA]</scope>
    <source>
        <strain evidence="2 3">CCUG56047</strain>
    </source>
</reference>
<dbReference type="PATRIC" id="fig|479117.4.peg.293"/>
<evidence type="ECO:0000313" key="2">
    <source>
        <dbReference type="EMBL" id="KXZ59361.1"/>
    </source>
</evidence>
<dbReference type="InterPro" id="IPR003695">
    <property type="entry name" value="Ppx_GppA_N"/>
</dbReference>
<dbReference type="EMBL" id="LQQC01000004">
    <property type="protein sequence ID" value="KXZ59361.1"/>
    <property type="molecule type" value="Genomic_DNA"/>
</dbReference>
<dbReference type="InterPro" id="IPR043129">
    <property type="entry name" value="ATPase_NBD"/>
</dbReference>
<keyword evidence="3" id="KW-1185">Reference proteome</keyword>
<evidence type="ECO:0000313" key="3">
    <source>
        <dbReference type="Proteomes" id="UP000243589"/>
    </source>
</evidence>
<dbReference type="GO" id="GO:0008894">
    <property type="term" value="F:guanosine-5'-triphosphate,3'-diphosphate diphosphatase activity"/>
    <property type="evidence" value="ECO:0007669"/>
    <property type="project" value="UniProtKB-EC"/>
</dbReference>
<comment type="caution">
    <text evidence="2">The sequence shown here is derived from an EMBL/GenBank/DDBJ whole genome shotgun (WGS) entry which is preliminary data.</text>
</comment>
<organism evidence="2 3">
    <name type="scientific">Brevibacterium ravenspurgense</name>
    <dbReference type="NCBI Taxonomy" id="479117"/>
    <lineage>
        <taxon>Bacteria</taxon>
        <taxon>Bacillati</taxon>
        <taxon>Actinomycetota</taxon>
        <taxon>Actinomycetes</taxon>
        <taxon>Micrococcales</taxon>
        <taxon>Brevibacteriaceae</taxon>
        <taxon>Brevibacterium</taxon>
    </lineage>
</organism>
<feature type="domain" description="Ppx/GppA phosphatase N-terminal" evidence="1">
    <location>
        <begin position="18"/>
        <end position="290"/>
    </location>
</feature>
<dbReference type="Proteomes" id="UP000243589">
    <property type="component" value="Unassembled WGS sequence"/>
</dbReference>
<dbReference type="SUPFAM" id="SSF53067">
    <property type="entry name" value="Actin-like ATPase domain"/>
    <property type="match status" value="2"/>
</dbReference>
<dbReference type="PANTHER" id="PTHR30005">
    <property type="entry name" value="EXOPOLYPHOSPHATASE"/>
    <property type="match status" value="1"/>
</dbReference>